<reference evidence="1 2" key="1">
    <citation type="journal article" date="2007" name="Appl. Environ. Microbiol.">
        <title>Genome sequence of the cellulolytic gliding bacterium Cytophaga hutchinsonii.</title>
        <authorList>
            <person name="Xie G."/>
            <person name="Bruce D.C."/>
            <person name="Challacombe J.F."/>
            <person name="Chertkov O."/>
            <person name="Detter J.C."/>
            <person name="Gilna P."/>
            <person name="Han C.S."/>
            <person name="Lucas S."/>
            <person name="Misra M."/>
            <person name="Myers G.L."/>
            <person name="Richardson P."/>
            <person name="Tapia R."/>
            <person name="Thayer N."/>
            <person name="Thompson L.S."/>
            <person name="Brettin T.S."/>
            <person name="Henrissat B."/>
            <person name="Wilson D.B."/>
            <person name="McBride M.J."/>
        </authorList>
    </citation>
    <scope>NUCLEOTIDE SEQUENCE [LARGE SCALE GENOMIC DNA]</scope>
    <source>
        <strain evidence="2">ATCC 33406 / DSM 1761 / CIP 103989 / NBRC 15051 / NCIMB 9469 / D465</strain>
    </source>
</reference>
<dbReference type="KEGG" id="chu:CHU_2878"/>
<protein>
    <submittedName>
        <fullName evidence="1">Uncharacterized protein</fullName>
    </submittedName>
</protein>
<organism evidence="1 2">
    <name type="scientific">Cytophaga hutchinsonii (strain ATCC 33406 / DSM 1761 / CIP 103989 / NBRC 15051 / NCIMB 9469 / D465)</name>
    <dbReference type="NCBI Taxonomy" id="269798"/>
    <lineage>
        <taxon>Bacteria</taxon>
        <taxon>Pseudomonadati</taxon>
        <taxon>Bacteroidota</taxon>
        <taxon>Cytophagia</taxon>
        <taxon>Cytophagales</taxon>
        <taxon>Cytophagaceae</taxon>
        <taxon>Cytophaga</taxon>
    </lineage>
</organism>
<dbReference type="Proteomes" id="UP000001822">
    <property type="component" value="Chromosome"/>
</dbReference>
<accession>A0A6N4SUX9</accession>
<gene>
    <name evidence="1" type="ordered locus">CHU_2878</name>
</gene>
<sequence>MRSAAYVSDSGDNTLQSLVNNGYGISVKGLFLFYSGISVRWRMELNLLYFHYTAYFQRHHTYEKN</sequence>
<proteinExistence type="predicted"/>
<dbReference type="EMBL" id="CP000383">
    <property type="protein sequence ID" value="ABG60125.1"/>
    <property type="molecule type" value="Genomic_DNA"/>
</dbReference>
<dbReference type="AlphaFoldDB" id="A0A6N4SUX9"/>
<evidence type="ECO:0000313" key="2">
    <source>
        <dbReference type="Proteomes" id="UP000001822"/>
    </source>
</evidence>
<keyword evidence="2" id="KW-1185">Reference proteome</keyword>
<evidence type="ECO:0000313" key="1">
    <source>
        <dbReference type="EMBL" id="ABG60125.1"/>
    </source>
</evidence>
<name>A0A6N4SUX9_CYTH3</name>